<dbReference type="GO" id="GO:0046872">
    <property type="term" value="F:metal ion binding"/>
    <property type="evidence" value="ECO:0007669"/>
    <property type="project" value="UniProtKB-KW"/>
</dbReference>
<keyword evidence="12" id="KW-1185">Reference proteome</keyword>
<accession>A0AAD8YGK4</accession>
<protein>
    <recommendedName>
        <fullName evidence="10">Adenosine deaminase domain-containing protein</fullName>
    </recommendedName>
</protein>
<evidence type="ECO:0000256" key="2">
    <source>
        <dbReference type="ARBA" id="ARBA00005058"/>
    </source>
</evidence>
<dbReference type="AlphaFoldDB" id="A0AAD8YGK4"/>
<dbReference type="Gene3D" id="3.20.20.140">
    <property type="entry name" value="Metal-dependent hydrolases"/>
    <property type="match status" value="1"/>
</dbReference>
<evidence type="ECO:0000256" key="1">
    <source>
        <dbReference type="ARBA" id="ARBA00001947"/>
    </source>
</evidence>
<keyword evidence="4" id="KW-0479">Metal-binding</keyword>
<keyword evidence="8" id="KW-0546">Nucleotide metabolism</keyword>
<keyword evidence="5" id="KW-0660">Purine salvage</keyword>
<evidence type="ECO:0000256" key="6">
    <source>
        <dbReference type="ARBA" id="ARBA00022801"/>
    </source>
</evidence>
<dbReference type="PANTHER" id="PTHR11409">
    <property type="entry name" value="ADENOSINE DEAMINASE"/>
    <property type="match status" value="1"/>
</dbReference>
<dbReference type="GO" id="GO:0004000">
    <property type="term" value="F:adenosine deaminase activity"/>
    <property type="evidence" value="ECO:0007669"/>
    <property type="project" value="TreeGrafter"/>
</dbReference>
<evidence type="ECO:0000256" key="8">
    <source>
        <dbReference type="ARBA" id="ARBA00023080"/>
    </source>
</evidence>
<comment type="catalytic activity">
    <reaction evidence="9">
        <text>N(6)-methyl-AMP + H2O + H(+) = IMP + methylamine</text>
        <dbReference type="Rhea" id="RHEA:16001"/>
        <dbReference type="ChEBI" id="CHEBI:15377"/>
        <dbReference type="ChEBI" id="CHEBI:15378"/>
        <dbReference type="ChEBI" id="CHEBI:58053"/>
        <dbReference type="ChEBI" id="CHEBI:59338"/>
        <dbReference type="ChEBI" id="CHEBI:144842"/>
    </reaction>
    <physiologicalReaction direction="left-to-right" evidence="9">
        <dbReference type="Rhea" id="RHEA:16002"/>
    </physiologicalReaction>
</comment>
<evidence type="ECO:0000256" key="3">
    <source>
        <dbReference type="ARBA" id="ARBA00006676"/>
    </source>
</evidence>
<dbReference type="InterPro" id="IPR032466">
    <property type="entry name" value="Metal_Hydrolase"/>
</dbReference>
<dbReference type="Proteomes" id="UP001224775">
    <property type="component" value="Unassembled WGS sequence"/>
</dbReference>
<dbReference type="PANTHER" id="PTHR11409:SF42">
    <property type="entry name" value="ADENOSINE DEAMINASE-LIKE PROTEIN"/>
    <property type="match status" value="1"/>
</dbReference>
<dbReference type="Pfam" id="PF00962">
    <property type="entry name" value="A_deaminase"/>
    <property type="match status" value="1"/>
</dbReference>
<comment type="similarity">
    <text evidence="3">Belongs to the metallo-dependent hydrolases superfamily. Adenosine and AMP deaminases family.</text>
</comment>
<organism evidence="11 12">
    <name type="scientific">Skeletonema marinoi</name>
    <dbReference type="NCBI Taxonomy" id="267567"/>
    <lineage>
        <taxon>Eukaryota</taxon>
        <taxon>Sar</taxon>
        <taxon>Stramenopiles</taxon>
        <taxon>Ochrophyta</taxon>
        <taxon>Bacillariophyta</taxon>
        <taxon>Coscinodiscophyceae</taxon>
        <taxon>Thalassiosirophycidae</taxon>
        <taxon>Thalassiosirales</taxon>
        <taxon>Skeletonemataceae</taxon>
        <taxon>Skeletonema</taxon>
        <taxon>Skeletonema marinoi-dohrnii complex</taxon>
    </lineage>
</organism>
<reference evidence="11" key="1">
    <citation type="submission" date="2023-06" db="EMBL/GenBank/DDBJ databases">
        <title>Survivors Of The Sea: Transcriptome response of Skeletonema marinoi to long-term dormancy.</title>
        <authorList>
            <person name="Pinder M.I.M."/>
            <person name="Kourtchenko O."/>
            <person name="Robertson E.K."/>
            <person name="Larsson T."/>
            <person name="Maumus F."/>
            <person name="Osuna-Cruz C.M."/>
            <person name="Vancaester E."/>
            <person name="Stenow R."/>
            <person name="Vandepoele K."/>
            <person name="Ploug H."/>
            <person name="Bruchert V."/>
            <person name="Godhe A."/>
            <person name="Topel M."/>
        </authorList>
    </citation>
    <scope>NUCLEOTIDE SEQUENCE</scope>
    <source>
        <strain evidence="11">R05AC</strain>
    </source>
</reference>
<dbReference type="GO" id="GO:0046103">
    <property type="term" value="P:inosine biosynthetic process"/>
    <property type="evidence" value="ECO:0007669"/>
    <property type="project" value="TreeGrafter"/>
</dbReference>
<evidence type="ECO:0000259" key="10">
    <source>
        <dbReference type="Pfam" id="PF00962"/>
    </source>
</evidence>
<keyword evidence="6" id="KW-0378">Hydrolase</keyword>
<dbReference type="GO" id="GO:0009117">
    <property type="term" value="P:nucleotide metabolic process"/>
    <property type="evidence" value="ECO:0007669"/>
    <property type="project" value="UniProtKB-KW"/>
</dbReference>
<comment type="caution">
    <text evidence="11">The sequence shown here is derived from an EMBL/GenBank/DDBJ whole genome shotgun (WGS) entry which is preliminary data.</text>
</comment>
<gene>
    <name evidence="11" type="ORF">QTG54_002806</name>
</gene>
<dbReference type="GO" id="GO:0006154">
    <property type="term" value="P:adenosine catabolic process"/>
    <property type="evidence" value="ECO:0007669"/>
    <property type="project" value="TreeGrafter"/>
</dbReference>
<feature type="domain" description="Adenosine deaminase" evidence="10">
    <location>
        <begin position="151"/>
        <end position="264"/>
    </location>
</feature>
<evidence type="ECO:0000256" key="7">
    <source>
        <dbReference type="ARBA" id="ARBA00022833"/>
    </source>
</evidence>
<proteinExistence type="inferred from homology"/>
<comment type="pathway">
    <text evidence="2">Purine metabolism; purine nucleoside salvage.</text>
</comment>
<dbReference type="InterPro" id="IPR001365">
    <property type="entry name" value="A_deaminase_dom"/>
</dbReference>
<evidence type="ECO:0000256" key="4">
    <source>
        <dbReference type="ARBA" id="ARBA00022723"/>
    </source>
</evidence>
<evidence type="ECO:0000313" key="12">
    <source>
        <dbReference type="Proteomes" id="UP001224775"/>
    </source>
</evidence>
<keyword evidence="7" id="KW-0862">Zinc</keyword>
<name>A0AAD8YGK4_9STRA</name>
<evidence type="ECO:0000256" key="5">
    <source>
        <dbReference type="ARBA" id="ARBA00022726"/>
    </source>
</evidence>
<dbReference type="SUPFAM" id="SSF51556">
    <property type="entry name" value="Metallo-dependent hydrolases"/>
    <property type="match status" value="1"/>
</dbReference>
<sequence>MSWGVCSCADVRVSIPHPNNGINDINNKESTSQYAQRAMEEMMYFQSCLLPTQKLFITFPRQTFNVNRNFEHFSALIDLLSDSTLADEDSKHQLAFDFAGQPLPMAQTLPLLDKLRNAFPSSFICYHHGEVCPGIAFSDRVKHTFDLIPYVDRIGHGLCLGLAVLGINPDLDDIKDVNAAVNEEAVLQENKDLAFQCLEQLAEKKIGIEISPTCNITLGGARNEQILTDYVREFLKMGVDVFVGTDDPGFLNTTMEKEIAILQKAGLCQ</sequence>
<dbReference type="InterPro" id="IPR006330">
    <property type="entry name" value="Ado/ade_deaminase"/>
</dbReference>
<dbReference type="GO" id="GO:0006166">
    <property type="term" value="P:purine ribonucleoside salvage"/>
    <property type="evidence" value="ECO:0007669"/>
    <property type="project" value="UniProtKB-KW"/>
</dbReference>
<evidence type="ECO:0000256" key="9">
    <source>
        <dbReference type="ARBA" id="ARBA00048787"/>
    </source>
</evidence>
<dbReference type="EMBL" id="JATAAI010000004">
    <property type="protein sequence ID" value="KAK1746199.1"/>
    <property type="molecule type" value="Genomic_DNA"/>
</dbReference>
<evidence type="ECO:0000313" key="11">
    <source>
        <dbReference type="EMBL" id="KAK1746199.1"/>
    </source>
</evidence>
<comment type="cofactor">
    <cofactor evidence="1">
        <name>Zn(2+)</name>
        <dbReference type="ChEBI" id="CHEBI:29105"/>
    </cofactor>
</comment>